<comment type="caution">
    <text evidence="1">The sequence shown here is derived from an EMBL/GenBank/DDBJ whole genome shotgun (WGS) entry which is preliminary data.</text>
</comment>
<protein>
    <submittedName>
        <fullName evidence="1">Uncharacterized protein</fullName>
    </submittedName>
</protein>
<dbReference type="AlphaFoldDB" id="A0A919XG86"/>
<gene>
    <name evidence="1" type="ORF">J2TS6_27470</name>
</gene>
<organism evidence="1 2">
    <name type="scientific">Paenibacillus albilobatus</name>
    <dbReference type="NCBI Taxonomy" id="2716884"/>
    <lineage>
        <taxon>Bacteria</taxon>
        <taxon>Bacillati</taxon>
        <taxon>Bacillota</taxon>
        <taxon>Bacilli</taxon>
        <taxon>Bacillales</taxon>
        <taxon>Paenibacillaceae</taxon>
        <taxon>Paenibacillus</taxon>
    </lineage>
</organism>
<reference evidence="1" key="1">
    <citation type="submission" date="2021-03" db="EMBL/GenBank/DDBJ databases">
        <title>Antimicrobial resistance genes in bacteria isolated from Japanese honey, and their potential for conferring macrolide and lincosamide resistance in the American foulbrood pathogen Paenibacillus larvae.</title>
        <authorList>
            <person name="Okamoto M."/>
            <person name="Kumagai M."/>
            <person name="Kanamori H."/>
            <person name="Takamatsu D."/>
        </authorList>
    </citation>
    <scope>NUCLEOTIDE SEQUENCE</scope>
    <source>
        <strain evidence="1">J2TS6</strain>
    </source>
</reference>
<accession>A0A919XG86</accession>
<sequence>MCLAACSIVAKKFGEGYEGESAGHFAPGSGIRFIEITYMKCYIGNGSHAIPLGVKISTVS</sequence>
<proteinExistence type="predicted"/>
<dbReference type="EMBL" id="BORQ01000003">
    <property type="protein sequence ID" value="GIO31606.1"/>
    <property type="molecule type" value="Genomic_DNA"/>
</dbReference>
<evidence type="ECO:0000313" key="1">
    <source>
        <dbReference type="EMBL" id="GIO31606.1"/>
    </source>
</evidence>
<dbReference type="Proteomes" id="UP000679779">
    <property type="component" value="Unassembled WGS sequence"/>
</dbReference>
<name>A0A919XG86_9BACL</name>
<keyword evidence="2" id="KW-1185">Reference proteome</keyword>
<evidence type="ECO:0000313" key="2">
    <source>
        <dbReference type="Proteomes" id="UP000679779"/>
    </source>
</evidence>